<dbReference type="GO" id="GO:0051536">
    <property type="term" value="F:iron-sulfur cluster binding"/>
    <property type="evidence" value="ECO:0007669"/>
    <property type="project" value="UniProtKB-KW"/>
</dbReference>
<dbReference type="InterPro" id="IPR013785">
    <property type="entry name" value="Aldolase_TIM"/>
</dbReference>
<accession>A0A6N6NP36</accession>
<feature type="binding site" evidence="5">
    <location>
        <position position="72"/>
    </location>
    <ligand>
        <name>[4Fe-4S] cluster</name>
        <dbReference type="ChEBI" id="CHEBI:49883"/>
        <note>4Fe-4S-S-AdoMet</note>
    </ligand>
</feature>
<dbReference type="PANTHER" id="PTHR43075:SF1">
    <property type="entry name" value="FORMATE LYASE ACTIVATING ENZYME, PUTATIVE (AFU_ORTHOLOGUE AFUA_2G15630)-RELATED"/>
    <property type="match status" value="1"/>
</dbReference>
<keyword evidence="8" id="KW-1185">Reference proteome</keyword>
<dbReference type="SFLD" id="SFLDS00029">
    <property type="entry name" value="Radical_SAM"/>
    <property type="match status" value="1"/>
</dbReference>
<keyword evidence="4 5" id="KW-0411">Iron-sulfur</keyword>
<evidence type="ECO:0000256" key="4">
    <source>
        <dbReference type="ARBA" id="ARBA00023014"/>
    </source>
</evidence>
<keyword evidence="2 5" id="KW-0479">Metal-binding</keyword>
<dbReference type="EMBL" id="WAJR01000009">
    <property type="protein sequence ID" value="KAB1640771.1"/>
    <property type="molecule type" value="Genomic_DNA"/>
</dbReference>
<dbReference type="InterPro" id="IPR040085">
    <property type="entry name" value="MJ0674-like"/>
</dbReference>
<evidence type="ECO:0000256" key="1">
    <source>
        <dbReference type="ARBA" id="ARBA00022691"/>
    </source>
</evidence>
<dbReference type="InterPro" id="IPR007197">
    <property type="entry name" value="rSAM"/>
</dbReference>
<reference evidence="7 8" key="1">
    <citation type="submission" date="2019-09" db="EMBL/GenBank/DDBJ databases">
        <title>Whole genome shotgun sequencing (WGS) of Ellagibacter isourolithinifaciens DSM 104140(T) and Adlercreutzia muris DSM 29508(T).</title>
        <authorList>
            <person name="Stoll D.A."/>
            <person name="Danylec N."/>
            <person name="Huch M."/>
        </authorList>
    </citation>
    <scope>NUCLEOTIDE SEQUENCE [LARGE SCALE GENOMIC DNA]</scope>
    <source>
        <strain evidence="7 8">DSM 104140</strain>
    </source>
</reference>
<protein>
    <submittedName>
        <fullName evidence="7">Radical SAM protein</fullName>
    </submittedName>
</protein>
<dbReference type="InterPro" id="IPR058240">
    <property type="entry name" value="rSAM_sf"/>
</dbReference>
<keyword evidence="3 5" id="KW-0408">Iron</keyword>
<dbReference type="GO" id="GO:0003824">
    <property type="term" value="F:catalytic activity"/>
    <property type="evidence" value="ECO:0007669"/>
    <property type="project" value="InterPro"/>
</dbReference>
<dbReference type="RefSeq" id="WP_158049400.1">
    <property type="nucleotide sequence ID" value="NZ_WAJR01000009.1"/>
</dbReference>
<comment type="caution">
    <text evidence="7">The sequence shown here is derived from an EMBL/GenBank/DDBJ whole genome shotgun (WGS) entry which is preliminary data.</text>
</comment>
<dbReference type="AlphaFoldDB" id="A0A6N6NP36"/>
<dbReference type="InterPro" id="IPR016431">
    <property type="entry name" value="Pyrv-formate_lyase-activ_prd"/>
</dbReference>
<feature type="domain" description="Radical SAM core" evidence="6">
    <location>
        <begin position="60"/>
        <end position="190"/>
    </location>
</feature>
<dbReference type="GO" id="GO:0046872">
    <property type="term" value="F:metal ion binding"/>
    <property type="evidence" value="ECO:0007669"/>
    <property type="project" value="UniProtKB-KW"/>
</dbReference>
<dbReference type="PIRSF" id="PIRSF004869">
    <property type="entry name" value="PflX_prd"/>
    <property type="match status" value="1"/>
</dbReference>
<dbReference type="PANTHER" id="PTHR43075">
    <property type="entry name" value="FORMATE LYASE ACTIVATING ENZYME, PUTATIVE (AFU_ORTHOLOGUE AFUA_2G15630)-RELATED"/>
    <property type="match status" value="1"/>
</dbReference>
<evidence type="ECO:0000256" key="2">
    <source>
        <dbReference type="ARBA" id="ARBA00022723"/>
    </source>
</evidence>
<feature type="binding site" evidence="5">
    <location>
        <position position="69"/>
    </location>
    <ligand>
        <name>[4Fe-4S] cluster</name>
        <dbReference type="ChEBI" id="CHEBI:49883"/>
        <note>4Fe-4S-S-AdoMet</note>
    </ligand>
</feature>
<evidence type="ECO:0000313" key="7">
    <source>
        <dbReference type="EMBL" id="KAB1640771.1"/>
    </source>
</evidence>
<gene>
    <name evidence="7" type="ORF">F8C90_05200</name>
</gene>
<dbReference type="Gene3D" id="3.20.20.70">
    <property type="entry name" value="Aldolase class I"/>
    <property type="match status" value="1"/>
</dbReference>
<evidence type="ECO:0000256" key="3">
    <source>
        <dbReference type="ARBA" id="ARBA00023004"/>
    </source>
</evidence>
<dbReference type="GeneID" id="98657801"/>
<evidence type="ECO:0000259" key="6">
    <source>
        <dbReference type="Pfam" id="PF04055"/>
    </source>
</evidence>
<comment type="cofactor">
    <cofactor evidence="5">
        <name>[4Fe-4S] cluster</name>
        <dbReference type="ChEBI" id="CHEBI:49883"/>
    </cofactor>
    <text evidence="5">Binds 1 [4Fe-4S] cluster. The cluster is coordinated with 3 cysteines and an exchangeable S-adenosyl-L-methionine.</text>
</comment>
<evidence type="ECO:0000313" key="8">
    <source>
        <dbReference type="Proteomes" id="UP000468668"/>
    </source>
</evidence>
<dbReference type="CDD" id="cd01335">
    <property type="entry name" value="Radical_SAM"/>
    <property type="match status" value="1"/>
</dbReference>
<name>A0A6N6NP36_9ACTN</name>
<dbReference type="SFLD" id="SFLDG01099">
    <property type="entry name" value="Uncharacterised_Radical_SAM_Su"/>
    <property type="match status" value="1"/>
</dbReference>
<proteinExistence type="predicted"/>
<dbReference type="Pfam" id="PF04055">
    <property type="entry name" value="Radical_SAM"/>
    <property type="match status" value="1"/>
</dbReference>
<dbReference type="Proteomes" id="UP000468668">
    <property type="component" value="Unassembled WGS sequence"/>
</dbReference>
<sequence length="321" mass="35259">MPQSEIDISSCDLCPRSCGVDRSAGARGVCGADGRLRIARAALHFWEEPPISGTHGSGTVFFSWCPLRCVYCQNAVIADGEAGAEISIERLAQIYSELQAKGALNINLVTPTHYAPHARAALDLARGQGMDLPVVWNTSGYETVRAVRENRGYADVYLADFKYASSELAARYSKAPDYPQVALDALSAMVDELGDPCFDEYEGDERITRGVVVRHLMLPGALEDSKRVVQTVWEHFGSSVLLSIMNQYTPVLAESAKAGDAWACRELERCSELARRVPNEDYERLLDFADSLGIEDYFWQEGGAAEESFIPAFDLEGVLSE</sequence>
<dbReference type="OrthoDB" id="9782387at2"/>
<organism evidence="7 8">
    <name type="scientific">Ellagibacter isourolithinifaciens</name>
    <dbReference type="NCBI Taxonomy" id="2137581"/>
    <lineage>
        <taxon>Bacteria</taxon>
        <taxon>Bacillati</taxon>
        <taxon>Actinomycetota</taxon>
        <taxon>Coriobacteriia</taxon>
        <taxon>Eggerthellales</taxon>
        <taxon>Eggerthellaceae</taxon>
        <taxon>Ellagibacter</taxon>
    </lineage>
</organism>
<dbReference type="SUPFAM" id="SSF102114">
    <property type="entry name" value="Radical SAM enzymes"/>
    <property type="match status" value="1"/>
</dbReference>
<keyword evidence="1 5" id="KW-0949">S-adenosyl-L-methionine</keyword>
<feature type="binding site" evidence="5">
    <location>
        <position position="65"/>
    </location>
    <ligand>
        <name>[4Fe-4S] cluster</name>
        <dbReference type="ChEBI" id="CHEBI:49883"/>
        <note>4Fe-4S-S-AdoMet</note>
    </ligand>
</feature>
<evidence type="ECO:0000256" key="5">
    <source>
        <dbReference type="PIRSR" id="PIRSR004869-50"/>
    </source>
</evidence>